<dbReference type="OrthoDB" id="283959at2759"/>
<sequence length="370" mass="43511">MAYVTDLHDPSGLGMFSKAGRFTSEKYIIFQRKDEILYNKKRVLKVSSYPSLGLENKVNEFDKKKQDDAKKDEEDKDKNKKEGNQPFDKQLSRERLNQIKGIKNPPKPVGYYHPRYTVLEKSPQLVWNILEVYKKQYQKPISEKPEVTYEELTQPIPEKLPLKVQGLIEYGRSLGRGDTLMNQKGNPHENRFETIHLSQTWSNMKRVPSFNMRKTIGREDNKIYENKEFAPDYHPNYEFGKRGLGSSGPLFQKIPSRRPFHKAALTHNENFYDFDNYKTKSVIFRNTTCPDFKRQLPRERDPNSPLPSFMQKFVNSRTQLVSLSHKMLEENNYMEGRFQSTESQFKSVPKTKPKQDDEESQDSIVYDNQN</sequence>
<keyword evidence="3" id="KW-1185">Reference proteome</keyword>
<dbReference type="RefSeq" id="XP_001012570.1">
    <property type="nucleotide sequence ID" value="XM_001012570.3"/>
</dbReference>
<dbReference type="HOGENOM" id="CLU_746916_0_0_1"/>
<dbReference type="OMA" id="WNILEVY"/>
<dbReference type="AlphaFoldDB" id="Q237C5"/>
<name>Q237C5_TETTS</name>
<proteinExistence type="predicted"/>
<dbReference type="EMBL" id="GG662749">
    <property type="protein sequence ID" value="EAR92325.1"/>
    <property type="molecule type" value="Genomic_DNA"/>
</dbReference>
<evidence type="ECO:0000256" key="1">
    <source>
        <dbReference type="SAM" id="MobiDB-lite"/>
    </source>
</evidence>
<feature type="region of interest" description="Disordered" evidence="1">
    <location>
        <begin position="335"/>
        <end position="370"/>
    </location>
</feature>
<protein>
    <submittedName>
        <fullName evidence="2">Uncharacterized protein</fullName>
    </submittedName>
</protein>
<feature type="region of interest" description="Disordered" evidence="1">
    <location>
        <begin position="57"/>
        <end position="92"/>
    </location>
</feature>
<dbReference type="GeneID" id="7845848"/>
<feature type="compositionally biased region" description="Basic and acidic residues" evidence="1">
    <location>
        <begin position="57"/>
        <end position="83"/>
    </location>
</feature>
<dbReference type="InParanoid" id="Q237C5"/>
<evidence type="ECO:0000313" key="3">
    <source>
        <dbReference type="Proteomes" id="UP000009168"/>
    </source>
</evidence>
<dbReference type="KEGG" id="tet:TTHERM_00082250"/>
<dbReference type="eggNOG" id="ENOG502SPQZ">
    <property type="taxonomic scope" value="Eukaryota"/>
</dbReference>
<evidence type="ECO:0000313" key="2">
    <source>
        <dbReference type="EMBL" id="EAR92325.1"/>
    </source>
</evidence>
<reference evidence="3" key="1">
    <citation type="journal article" date="2006" name="PLoS Biol.">
        <title>Macronuclear genome sequence of the ciliate Tetrahymena thermophila, a model eukaryote.</title>
        <authorList>
            <person name="Eisen J.A."/>
            <person name="Coyne R.S."/>
            <person name="Wu M."/>
            <person name="Wu D."/>
            <person name="Thiagarajan M."/>
            <person name="Wortman J.R."/>
            <person name="Badger J.H."/>
            <person name="Ren Q."/>
            <person name="Amedeo P."/>
            <person name="Jones K.M."/>
            <person name="Tallon L.J."/>
            <person name="Delcher A.L."/>
            <person name="Salzberg S.L."/>
            <person name="Silva J.C."/>
            <person name="Haas B.J."/>
            <person name="Majoros W.H."/>
            <person name="Farzad M."/>
            <person name="Carlton J.M."/>
            <person name="Smith R.K. Jr."/>
            <person name="Garg J."/>
            <person name="Pearlman R.E."/>
            <person name="Karrer K.M."/>
            <person name="Sun L."/>
            <person name="Manning G."/>
            <person name="Elde N.C."/>
            <person name="Turkewitz A.P."/>
            <person name="Asai D.J."/>
            <person name="Wilkes D.E."/>
            <person name="Wang Y."/>
            <person name="Cai H."/>
            <person name="Collins K."/>
            <person name="Stewart B.A."/>
            <person name="Lee S.R."/>
            <person name="Wilamowska K."/>
            <person name="Weinberg Z."/>
            <person name="Ruzzo W.L."/>
            <person name="Wloga D."/>
            <person name="Gaertig J."/>
            <person name="Frankel J."/>
            <person name="Tsao C.-C."/>
            <person name="Gorovsky M.A."/>
            <person name="Keeling P.J."/>
            <person name="Waller R.F."/>
            <person name="Patron N.J."/>
            <person name="Cherry J.M."/>
            <person name="Stover N.A."/>
            <person name="Krieger C.J."/>
            <person name="del Toro C."/>
            <person name="Ryder H.F."/>
            <person name="Williamson S.C."/>
            <person name="Barbeau R.A."/>
            <person name="Hamilton E.P."/>
            <person name="Orias E."/>
        </authorList>
    </citation>
    <scope>NUCLEOTIDE SEQUENCE [LARGE SCALE GENOMIC DNA]</scope>
    <source>
        <strain evidence="3">SB210</strain>
    </source>
</reference>
<accession>Q237C5</accession>
<dbReference type="Proteomes" id="UP000009168">
    <property type="component" value="Unassembled WGS sequence"/>
</dbReference>
<gene>
    <name evidence="2" type="ORF">TTHERM_00082250</name>
</gene>
<organism evidence="2 3">
    <name type="scientific">Tetrahymena thermophila (strain SB210)</name>
    <dbReference type="NCBI Taxonomy" id="312017"/>
    <lineage>
        <taxon>Eukaryota</taxon>
        <taxon>Sar</taxon>
        <taxon>Alveolata</taxon>
        <taxon>Ciliophora</taxon>
        <taxon>Intramacronucleata</taxon>
        <taxon>Oligohymenophorea</taxon>
        <taxon>Hymenostomatida</taxon>
        <taxon>Tetrahymenina</taxon>
        <taxon>Tetrahymenidae</taxon>
        <taxon>Tetrahymena</taxon>
    </lineage>
</organism>